<dbReference type="Pfam" id="PF05742">
    <property type="entry name" value="TANGO2"/>
    <property type="match status" value="1"/>
</dbReference>
<evidence type="ECO:0000313" key="3">
    <source>
        <dbReference type="Proteomes" id="UP001595640"/>
    </source>
</evidence>
<comment type="caution">
    <text evidence="2">The sequence shown here is derived from an EMBL/GenBank/DDBJ whole genome shotgun (WGS) entry which is preliminary data.</text>
</comment>
<evidence type="ECO:0000313" key="2">
    <source>
        <dbReference type="EMBL" id="MFC3291749.1"/>
    </source>
</evidence>
<dbReference type="Proteomes" id="UP001595640">
    <property type="component" value="Unassembled WGS sequence"/>
</dbReference>
<sequence>MCLIVLDWQPGLSTPLRLAANRDEFYDRPTAPLAQWQDARDIIGGRDLRAGGTWLAAHRQGRVAALTNVRDPEFHAPADGPSRGELVRNALECPSLSTWLERLGQEGAHDYAGFNLLASDGHYLWHLHHGRSGTRLQQVSPGLHGLSNATLDTPWPKLKRSRQGLQRILAASATSFAENAWSLLADDWRPDDTELPETGVGLELERLLSAPFITSRDYGTRASTWLTWHASGRLEMGERSFGPYGQPLGERRQALDLPPLKN</sequence>
<evidence type="ECO:0000256" key="1">
    <source>
        <dbReference type="SAM" id="MobiDB-lite"/>
    </source>
</evidence>
<feature type="region of interest" description="Disordered" evidence="1">
    <location>
        <begin position="239"/>
        <end position="262"/>
    </location>
</feature>
<keyword evidence="3" id="KW-1185">Reference proteome</keyword>
<reference evidence="3" key="1">
    <citation type="journal article" date="2019" name="Int. J. Syst. Evol. Microbiol.">
        <title>The Global Catalogue of Microorganisms (GCM) 10K type strain sequencing project: providing services to taxonomists for standard genome sequencing and annotation.</title>
        <authorList>
            <consortium name="The Broad Institute Genomics Platform"/>
            <consortium name="The Broad Institute Genome Sequencing Center for Infectious Disease"/>
            <person name="Wu L."/>
            <person name="Ma J."/>
        </authorList>
    </citation>
    <scope>NUCLEOTIDE SEQUENCE [LARGE SCALE GENOMIC DNA]</scope>
    <source>
        <strain evidence="3">KCTC 12847</strain>
    </source>
</reference>
<organism evidence="2 3">
    <name type="scientific">Modicisalibacter luteus</name>
    <dbReference type="NCBI Taxonomy" id="453962"/>
    <lineage>
        <taxon>Bacteria</taxon>
        <taxon>Pseudomonadati</taxon>
        <taxon>Pseudomonadota</taxon>
        <taxon>Gammaproteobacteria</taxon>
        <taxon>Oceanospirillales</taxon>
        <taxon>Halomonadaceae</taxon>
        <taxon>Modicisalibacter</taxon>
    </lineage>
</organism>
<proteinExistence type="predicted"/>
<dbReference type="PANTHER" id="PTHR17985">
    <property type="entry name" value="SER/THR-RICH PROTEIN T10 IN DGCR REGION"/>
    <property type="match status" value="1"/>
</dbReference>
<dbReference type="PANTHER" id="PTHR17985:SF8">
    <property type="entry name" value="TRANSPORT AND GOLGI ORGANIZATION PROTEIN 2 HOMOLOG"/>
    <property type="match status" value="1"/>
</dbReference>
<dbReference type="InterPro" id="IPR008551">
    <property type="entry name" value="TANGO2"/>
</dbReference>
<dbReference type="RefSeq" id="WP_019017193.1">
    <property type="nucleotide sequence ID" value="NZ_BMXD01000003.1"/>
</dbReference>
<protein>
    <submittedName>
        <fullName evidence="2">NRDE family protein</fullName>
    </submittedName>
</protein>
<gene>
    <name evidence="2" type="ORF">ACFOEI_06675</name>
</gene>
<accession>A0ABV7LZA9</accession>
<name>A0ABV7LZA9_9GAMM</name>
<dbReference type="EMBL" id="JBHRUH010000012">
    <property type="protein sequence ID" value="MFC3291749.1"/>
    <property type="molecule type" value="Genomic_DNA"/>
</dbReference>